<dbReference type="OrthoDB" id="6226056at2759"/>
<dbReference type="CDD" id="cd24028">
    <property type="entry name" value="ASKHA_NBD_HSP70_HSPA1-like"/>
    <property type="match status" value="1"/>
</dbReference>
<proteinExistence type="inferred from homology"/>
<dbReference type="FunFam" id="3.90.640.10:FF:000003">
    <property type="entry name" value="Molecular chaperone DnaK"/>
    <property type="match status" value="1"/>
</dbReference>
<gene>
    <name evidence="5" type="ORF">FBUS_03831</name>
</gene>
<dbReference type="Proteomes" id="UP000728185">
    <property type="component" value="Unassembled WGS sequence"/>
</dbReference>
<dbReference type="Gene3D" id="3.30.30.30">
    <property type="match status" value="1"/>
</dbReference>
<evidence type="ECO:0000313" key="5">
    <source>
        <dbReference type="EMBL" id="KAA0198581.1"/>
    </source>
</evidence>
<dbReference type="PROSITE" id="PS00297">
    <property type="entry name" value="HSP70_1"/>
    <property type="match status" value="1"/>
</dbReference>
<dbReference type="SUPFAM" id="SSF53067">
    <property type="entry name" value="Actin-like ATPase domain"/>
    <property type="match status" value="2"/>
</dbReference>
<dbReference type="InterPro" id="IPR018181">
    <property type="entry name" value="Heat_shock_70_CS"/>
</dbReference>
<dbReference type="InterPro" id="IPR013126">
    <property type="entry name" value="Hsp_70_fam"/>
</dbReference>
<accession>A0A8E0S3U5</accession>
<comment type="similarity">
    <text evidence="1 4">Belongs to the heat shock protein 70 family.</text>
</comment>
<dbReference type="PANTHER" id="PTHR19375">
    <property type="entry name" value="HEAT SHOCK PROTEIN 70KDA"/>
    <property type="match status" value="1"/>
</dbReference>
<organism evidence="5 6">
    <name type="scientific">Fasciolopsis buskii</name>
    <dbReference type="NCBI Taxonomy" id="27845"/>
    <lineage>
        <taxon>Eukaryota</taxon>
        <taxon>Metazoa</taxon>
        <taxon>Spiralia</taxon>
        <taxon>Lophotrochozoa</taxon>
        <taxon>Platyhelminthes</taxon>
        <taxon>Trematoda</taxon>
        <taxon>Digenea</taxon>
        <taxon>Plagiorchiida</taxon>
        <taxon>Echinostomata</taxon>
        <taxon>Echinostomatoidea</taxon>
        <taxon>Fasciolidae</taxon>
        <taxon>Fasciolopsis</taxon>
    </lineage>
</organism>
<dbReference type="SUPFAM" id="SSF100920">
    <property type="entry name" value="Heat shock protein 70kD (HSP70), peptide-binding domain"/>
    <property type="match status" value="1"/>
</dbReference>
<dbReference type="PRINTS" id="PR00301">
    <property type="entry name" value="HEATSHOCK70"/>
</dbReference>
<comment type="caution">
    <text evidence="5">The sequence shown here is derived from an EMBL/GenBank/DDBJ whole genome shotgun (WGS) entry which is preliminary data.</text>
</comment>
<evidence type="ECO:0000256" key="1">
    <source>
        <dbReference type="ARBA" id="ARBA00007381"/>
    </source>
</evidence>
<keyword evidence="3 4" id="KW-0067">ATP-binding</keyword>
<evidence type="ECO:0000313" key="6">
    <source>
        <dbReference type="Proteomes" id="UP000728185"/>
    </source>
</evidence>
<keyword evidence="2 4" id="KW-0547">Nucleotide-binding</keyword>
<keyword evidence="6" id="KW-1185">Reference proteome</keyword>
<evidence type="ECO:0000256" key="4">
    <source>
        <dbReference type="RuleBase" id="RU003322"/>
    </source>
</evidence>
<dbReference type="EMBL" id="LUCM01001620">
    <property type="protein sequence ID" value="KAA0198581.1"/>
    <property type="molecule type" value="Genomic_DNA"/>
</dbReference>
<dbReference type="PROSITE" id="PS00329">
    <property type="entry name" value="HSP70_2"/>
    <property type="match status" value="1"/>
</dbReference>
<sequence length="601" mass="67986">MPAIGIDLGTTYSCVAYLDDDEVNFVPDSGERLIPSCVMFNDDQILVGSSACLAMETRPESTIYHFKRMIACDFANPAVQSKRDLWPYEIVRDKGKPKFLVKLCDAKEVWSPEDLTGILLKHLKDLSETHLRENINQAVITVPAMFSMAQREATRTAAEQAGFDVLGLLNEPTAAAIAFGMNLSHEDHITLVFDLGGGTCDVTIFHYFNKELTVKATCGDVHLGGEDFDQSLVEYCVNEILIKYNTDIRKDKICMLRLRKDCEHAKKQLDTLETTVIKVTYSAQTIPWTVVIDRKTFEDMNLDKFERAIQLIAQCLKDAKLSRDSITSVLLVGGASRMPRIQVLLSNYFGNARINKSMHEGESVAYGAAIWAAYLSGRAETVEKYIGKFRDVTPLAFGIESNNGEMYVIFPKNTHVPQSKTLRIVGEQCVGLRIRMYEGENKLAMDNHFLGEAQVTAPPLCDTPLLEITFCLDKDGNISLYSTDRTSNKRTDLVIHGVQGRLYRQDLDYLIRNPQTNPKQDHEENQRVAERDKIKLEIQRLLHQAKVSTHLRPPDMKTIEKSCHSALQWIKNFPNESISAYRSVRFKLQTIVSRFQLKNIT</sequence>
<dbReference type="InterPro" id="IPR029047">
    <property type="entry name" value="HSP70_peptide-bd_sf"/>
</dbReference>
<dbReference type="Gene3D" id="3.90.640.10">
    <property type="entry name" value="Actin, Chain A, domain 4"/>
    <property type="match status" value="1"/>
</dbReference>
<dbReference type="GO" id="GO:0005524">
    <property type="term" value="F:ATP binding"/>
    <property type="evidence" value="ECO:0007669"/>
    <property type="project" value="UniProtKB-KW"/>
</dbReference>
<evidence type="ECO:0000256" key="2">
    <source>
        <dbReference type="ARBA" id="ARBA00022741"/>
    </source>
</evidence>
<name>A0A8E0S3U5_9TREM</name>
<evidence type="ECO:0000256" key="3">
    <source>
        <dbReference type="ARBA" id="ARBA00022840"/>
    </source>
</evidence>
<dbReference type="Gene3D" id="3.30.420.40">
    <property type="match status" value="2"/>
</dbReference>
<protein>
    <submittedName>
        <fullName evidence="5">Uncharacterized protein</fullName>
    </submittedName>
</protein>
<dbReference type="AlphaFoldDB" id="A0A8E0S3U5"/>
<dbReference type="GO" id="GO:0140662">
    <property type="term" value="F:ATP-dependent protein folding chaperone"/>
    <property type="evidence" value="ECO:0007669"/>
    <property type="project" value="InterPro"/>
</dbReference>
<dbReference type="Pfam" id="PF00012">
    <property type="entry name" value="HSP70"/>
    <property type="match status" value="1"/>
</dbReference>
<dbReference type="InterPro" id="IPR043129">
    <property type="entry name" value="ATPase_NBD"/>
</dbReference>
<dbReference type="Gene3D" id="2.60.34.10">
    <property type="entry name" value="Substrate Binding Domain Of DNAk, Chain A, domain 1"/>
    <property type="match status" value="1"/>
</dbReference>
<reference evidence="5" key="1">
    <citation type="submission" date="2019-05" db="EMBL/GenBank/DDBJ databases">
        <title>Annotation for the trematode Fasciolopsis buski.</title>
        <authorList>
            <person name="Choi Y.-J."/>
        </authorList>
    </citation>
    <scope>NUCLEOTIDE SEQUENCE</scope>
    <source>
        <strain evidence="5">HT</strain>
        <tissue evidence="5">Whole worm</tissue>
    </source>
</reference>